<keyword evidence="1" id="KW-0472">Membrane</keyword>
<organism evidence="2 3">
    <name type="scientific">Acinetobacter rudis</name>
    <dbReference type="NCBI Taxonomy" id="632955"/>
    <lineage>
        <taxon>Bacteria</taxon>
        <taxon>Pseudomonadati</taxon>
        <taxon>Pseudomonadota</taxon>
        <taxon>Gammaproteobacteria</taxon>
        <taxon>Moraxellales</taxon>
        <taxon>Moraxellaceae</taxon>
        <taxon>Acinetobacter</taxon>
    </lineage>
</organism>
<gene>
    <name evidence="2" type="ORF">RFH47_01915</name>
</gene>
<protein>
    <recommendedName>
        <fullName evidence="4">DUF1705 domain-containing protein</fullName>
    </recommendedName>
</protein>
<feature type="transmembrane region" description="Helical" evidence="1">
    <location>
        <begin position="43"/>
        <end position="67"/>
    </location>
</feature>
<dbReference type="AlphaFoldDB" id="A0AAW8J5V5"/>
<evidence type="ECO:0000256" key="1">
    <source>
        <dbReference type="SAM" id="Phobius"/>
    </source>
</evidence>
<proteinExistence type="predicted"/>
<sequence length="105" mass="12056">MKLLPNISKTIFHSFIFALGGAPTIAMWLSVQRVADPNLFFSAFISLTILLACILLPIIFIQNLFLLIKRQSVVVEDRVLYLSRFYLILNVICLVYWLLRVANLL</sequence>
<keyword evidence="1" id="KW-1133">Transmembrane helix</keyword>
<feature type="transmembrane region" description="Helical" evidence="1">
    <location>
        <begin position="12"/>
        <end position="31"/>
    </location>
</feature>
<dbReference type="Proteomes" id="UP001243844">
    <property type="component" value="Unassembled WGS sequence"/>
</dbReference>
<dbReference type="RefSeq" id="WP_308973942.1">
    <property type="nucleotide sequence ID" value="NZ_JAVIDL010000002.1"/>
</dbReference>
<comment type="caution">
    <text evidence="2">The sequence shown here is derived from an EMBL/GenBank/DDBJ whole genome shotgun (WGS) entry which is preliminary data.</text>
</comment>
<evidence type="ECO:0000313" key="3">
    <source>
        <dbReference type="Proteomes" id="UP001243844"/>
    </source>
</evidence>
<feature type="transmembrane region" description="Helical" evidence="1">
    <location>
        <begin position="79"/>
        <end position="99"/>
    </location>
</feature>
<reference evidence="2" key="1">
    <citation type="submission" date="2023-08" db="EMBL/GenBank/DDBJ databases">
        <title>Emergence of clinically-relevant ST2 carbapenem-resistant Acinetobacter baumannii strains in hospital sewages in Zhejiang, East of China.</title>
        <authorList>
            <person name="Kaichao C."/>
            <person name="Zhang R."/>
        </authorList>
    </citation>
    <scope>NUCLEOTIDE SEQUENCE</scope>
    <source>
        <strain evidence="2">M-RB-37</strain>
    </source>
</reference>
<evidence type="ECO:0008006" key="4">
    <source>
        <dbReference type="Google" id="ProtNLM"/>
    </source>
</evidence>
<dbReference type="EMBL" id="JAVIDL010000002">
    <property type="protein sequence ID" value="MDQ8934503.1"/>
    <property type="molecule type" value="Genomic_DNA"/>
</dbReference>
<keyword evidence="1" id="KW-0812">Transmembrane</keyword>
<accession>A0AAW8J5V5</accession>
<evidence type="ECO:0000313" key="2">
    <source>
        <dbReference type="EMBL" id="MDQ8934503.1"/>
    </source>
</evidence>
<name>A0AAW8J5V5_9GAMM</name>